<keyword evidence="2" id="KW-1185">Reference proteome</keyword>
<dbReference type="Proteomes" id="UP000681356">
    <property type="component" value="Unassembled WGS sequence"/>
</dbReference>
<evidence type="ECO:0000313" key="2">
    <source>
        <dbReference type="Proteomes" id="UP000681356"/>
    </source>
</evidence>
<dbReference type="AlphaFoldDB" id="A0A8J7WFR8"/>
<dbReference type="RefSeq" id="WP_212538790.1">
    <property type="nucleotide sequence ID" value="NZ_JAGTUU010000013.1"/>
</dbReference>
<protein>
    <submittedName>
        <fullName evidence="1">Uncharacterized protein</fullName>
    </submittedName>
</protein>
<dbReference type="EMBL" id="JAGTUU010000013">
    <property type="protein sequence ID" value="MBS0126830.1"/>
    <property type="molecule type" value="Genomic_DNA"/>
</dbReference>
<reference evidence="1" key="1">
    <citation type="submission" date="2021-04" db="EMBL/GenBank/DDBJ databases">
        <authorList>
            <person name="Yoon J."/>
        </authorList>
    </citation>
    <scope>NUCLEOTIDE SEQUENCE</scope>
    <source>
        <strain evidence="1">KMU-90</strain>
    </source>
</reference>
<organism evidence="1 2">
    <name type="scientific">Thetidibacter halocola</name>
    <dbReference type="NCBI Taxonomy" id="2827239"/>
    <lineage>
        <taxon>Bacteria</taxon>
        <taxon>Pseudomonadati</taxon>
        <taxon>Pseudomonadota</taxon>
        <taxon>Alphaproteobacteria</taxon>
        <taxon>Rhodobacterales</taxon>
        <taxon>Roseobacteraceae</taxon>
        <taxon>Thetidibacter</taxon>
    </lineage>
</organism>
<sequence length="250" mass="26527">MAAEAPQIGEDVFGVGRDVFAERSVKLTPQGVQADRVLYGIRSKDAPGLRGQVMTLARRLLLPRVALDEIELRFGEAFMVHAGQEGRDEAAVCKLYLEFATPPADLPGLRFIAWKAAQGRVVRSTYTRIPAQRPEAFAAVFGPLPPPVAQALDGLVRLAASRLDPANLVLLRLEEPGTPRASLDLNLYDAGLTLGMAQPLLAPALALFGQAGVPGFGTAARLGHLSAGIGRDGAPFLTIYADATLKRAVA</sequence>
<proteinExistence type="predicted"/>
<name>A0A8J7WFR8_9RHOB</name>
<comment type="caution">
    <text evidence="1">The sequence shown here is derived from an EMBL/GenBank/DDBJ whole genome shotgun (WGS) entry which is preliminary data.</text>
</comment>
<evidence type="ECO:0000313" key="1">
    <source>
        <dbReference type="EMBL" id="MBS0126830.1"/>
    </source>
</evidence>
<gene>
    <name evidence="1" type="ORF">KB874_22370</name>
</gene>
<accession>A0A8J7WFR8</accession>